<dbReference type="GO" id="GO:0004222">
    <property type="term" value="F:metalloendopeptidase activity"/>
    <property type="evidence" value="ECO:0007669"/>
    <property type="project" value="TreeGrafter"/>
</dbReference>
<gene>
    <name evidence="3" type="primary">nlpD</name>
    <name evidence="3" type="ORF">BAKON_421</name>
</gene>
<dbReference type="InterPro" id="IPR011055">
    <property type="entry name" value="Dup_hybrid_motif"/>
</dbReference>
<accession>G2LNB8</accession>
<proteinExistence type="inferred from homology"/>
<dbReference type="Proteomes" id="UP000001269">
    <property type="component" value="Chromosome"/>
</dbReference>
<feature type="domain" description="LysM" evidence="2">
    <location>
        <begin position="90"/>
        <end position="134"/>
    </location>
</feature>
<dbReference type="Pfam" id="PF01476">
    <property type="entry name" value="LysM"/>
    <property type="match status" value="1"/>
</dbReference>
<dbReference type="PATRIC" id="fig|1005090.4.peg.409"/>
<dbReference type="PANTHER" id="PTHR21666:SF263">
    <property type="entry name" value="MUREIN HYDROLASE ACTIVATOR NLPD"/>
    <property type="match status" value="1"/>
</dbReference>
<dbReference type="PROSITE" id="PS51782">
    <property type="entry name" value="LYSM"/>
    <property type="match status" value="1"/>
</dbReference>
<evidence type="ECO:0000313" key="3">
    <source>
        <dbReference type="EMBL" id="AEO08756.1"/>
    </source>
</evidence>
<name>G2LNB8_9GAMM</name>
<dbReference type="InterPro" id="IPR018392">
    <property type="entry name" value="LysM"/>
</dbReference>
<dbReference type="CDD" id="cd00118">
    <property type="entry name" value="LysM"/>
    <property type="match status" value="1"/>
</dbReference>
<dbReference type="Gene3D" id="2.70.70.10">
    <property type="entry name" value="Glucose Permease (Domain IIA)"/>
    <property type="match status" value="1"/>
</dbReference>
<organism evidence="3 4">
    <name type="scientific">Buchnera aphidicola str. Ak</name>
    <name type="common">Acyrthosiphon kondoi</name>
    <dbReference type="NCBI Taxonomy" id="1005090"/>
    <lineage>
        <taxon>Bacteria</taxon>
        <taxon>Pseudomonadati</taxon>
        <taxon>Pseudomonadota</taxon>
        <taxon>Gammaproteobacteria</taxon>
        <taxon>Enterobacterales</taxon>
        <taxon>Erwiniaceae</taxon>
        <taxon>Buchnera</taxon>
    </lineage>
</organism>
<reference evidence="3 4" key="1">
    <citation type="journal article" date="2011" name="PLoS Genet.">
        <title>Sequence conservation and functional constraint on intergenic spacers in reduced genomes of the obligate symbiont buchnera.</title>
        <authorList>
            <person name="Degnan P.H."/>
            <person name="Ochman H."/>
            <person name="Moran N.A."/>
        </authorList>
    </citation>
    <scope>NUCLEOTIDE SEQUENCE [LARGE SCALE GENOMIC DNA]</scope>
    <source>
        <strain evidence="3 4">Ak</strain>
    </source>
</reference>
<dbReference type="Pfam" id="PF01551">
    <property type="entry name" value="Peptidase_M23"/>
    <property type="match status" value="1"/>
</dbReference>
<comment type="similarity">
    <text evidence="1">Belongs to the E.coli NlpD/Haemophilus LppB family.</text>
</comment>
<dbReference type="KEGG" id="bak:BAKON_421"/>
<dbReference type="GO" id="GO:0009279">
    <property type="term" value="C:cell outer membrane"/>
    <property type="evidence" value="ECO:0007669"/>
    <property type="project" value="TreeGrafter"/>
</dbReference>
<evidence type="ECO:0000256" key="1">
    <source>
        <dbReference type="ARBA" id="ARBA00038420"/>
    </source>
</evidence>
<dbReference type="PANTHER" id="PTHR21666">
    <property type="entry name" value="PEPTIDASE-RELATED"/>
    <property type="match status" value="1"/>
</dbReference>
<keyword evidence="3" id="KW-0449">Lipoprotein</keyword>
<dbReference type="InterPro" id="IPR036779">
    <property type="entry name" value="LysM_dom_sf"/>
</dbReference>
<protein>
    <submittedName>
        <fullName evidence="3">Lipoprotein NlpD</fullName>
    </submittedName>
</protein>
<dbReference type="CDD" id="cd12797">
    <property type="entry name" value="M23_peptidase"/>
    <property type="match status" value="1"/>
</dbReference>
<evidence type="ECO:0000259" key="2">
    <source>
        <dbReference type="PROSITE" id="PS51782"/>
    </source>
</evidence>
<dbReference type="EMBL" id="CP002645">
    <property type="protein sequence ID" value="AEO08756.1"/>
    <property type="molecule type" value="Genomic_DNA"/>
</dbReference>
<dbReference type="eggNOG" id="COG1388">
    <property type="taxonomic scope" value="Bacteria"/>
</dbReference>
<dbReference type="InterPro" id="IPR050570">
    <property type="entry name" value="Cell_wall_metabolism_enzyme"/>
</dbReference>
<dbReference type="InterPro" id="IPR016047">
    <property type="entry name" value="M23ase_b-sheet_dom"/>
</dbReference>
<dbReference type="OrthoDB" id="9795421at2"/>
<dbReference type="STRING" id="1005090.BAKON_421"/>
<sequence length="335" mass="39644">MKLKNFLFKLLYLIFLLFVFSDFAFSFSNNKKYYSSFYFNKKYIKDFVFLKKKECFSFLKSKKMFSSEKEKIIISNDHFIGFFQKNRFKIFYIVKSKDTLYSIAKNSGYNYYELSKFNSIKKPYKIFIGQKIWMGDFLISTNKHDCSIINSKNNTIRKDISCEFIFKTPLNTINFLKNNIKSTKICFFCGLQLKKNNNFTNLKSYNFSNNWSWPVNNINIKYFYNNKFSDKNIEIAGFKGQPVLAAAAGEVIFITDLFKKYGRLIIIRHNKNYLSIYAFNDLVLVKEKDKVYKKQQIATMGTSSDTNLARLYFEIRYLGSSINPLNVLPKINIHI</sequence>
<dbReference type="SUPFAM" id="SSF51261">
    <property type="entry name" value="Duplicated hybrid motif"/>
    <property type="match status" value="1"/>
</dbReference>
<dbReference type="SMART" id="SM00257">
    <property type="entry name" value="LysM"/>
    <property type="match status" value="1"/>
</dbReference>
<evidence type="ECO:0000313" key="4">
    <source>
        <dbReference type="Proteomes" id="UP000001269"/>
    </source>
</evidence>
<dbReference type="HOGENOM" id="CLU_029425_0_4_6"/>
<dbReference type="GO" id="GO:0032153">
    <property type="term" value="C:cell division site"/>
    <property type="evidence" value="ECO:0007669"/>
    <property type="project" value="TreeGrafter"/>
</dbReference>
<dbReference type="AlphaFoldDB" id="G2LNB8"/>
<dbReference type="Gene3D" id="3.10.350.10">
    <property type="entry name" value="LysM domain"/>
    <property type="match status" value="1"/>
</dbReference>
<dbReference type="eggNOG" id="COG0739">
    <property type="taxonomic scope" value="Bacteria"/>
</dbReference>